<evidence type="ECO:0000256" key="1">
    <source>
        <dbReference type="SAM" id="Phobius"/>
    </source>
</evidence>
<accession>A0A8H3D1U3</accession>
<evidence type="ECO:0000313" key="2">
    <source>
        <dbReference type="EMBL" id="CAE6505921.1"/>
    </source>
</evidence>
<feature type="transmembrane region" description="Helical" evidence="1">
    <location>
        <begin position="6"/>
        <end position="22"/>
    </location>
</feature>
<keyword evidence="1" id="KW-0812">Transmembrane</keyword>
<feature type="transmembrane region" description="Helical" evidence="1">
    <location>
        <begin position="91"/>
        <end position="113"/>
    </location>
</feature>
<feature type="transmembrane region" description="Helical" evidence="1">
    <location>
        <begin position="187"/>
        <end position="206"/>
    </location>
</feature>
<comment type="caution">
    <text evidence="2">The sequence shown here is derived from an EMBL/GenBank/DDBJ whole genome shotgun (WGS) entry which is preliminary data.</text>
</comment>
<dbReference type="AlphaFoldDB" id="A0A8H3D1U3"/>
<proteinExistence type="predicted"/>
<organism evidence="2 3">
    <name type="scientific">Rhizoctonia solani</name>
    <dbReference type="NCBI Taxonomy" id="456999"/>
    <lineage>
        <taxon>Eukaryota</taxon>
        <taxon>Fungi</taxon>
        <taxon>Dikarya</taxon>
        <taxon>Basidiomycota</taxon>
        <taxon>Agaricomycotina</taxon>
        <taxon>Agaricomycetes</taxon>
        <taxon>Cantharellales</taxon>
        <taxon>Ceratobasidiaceae</taxon>
        <taxon>Rhizoctonia</taxon>
    </lineage>
</organism>
<sequence length="321" mass="36715">MPQELLTLPPVYCVVGIYRLLTDPLIRKPVWDKCRHGVRRGGIVAVVWALMTWKLQKAFVGYFLLRQHTSVHGSFYRPCVWVPSAHRRRNLFVSLSFSLAFLIVWVDATLLFLGDQLTGIIEFFLARNLRIAKDRAWDQTVASRGKGEDFWGGYVEEWQHPPRVNSDPPKWEKYVGNRFLRIGISKLLLAPLNFIPFLGLGISAWMKALSTSRGLHSPYFKLKKMTPNEIAVFMEERKWDYRAFGFAAALLESIPIIGIGFTISNRIASCMWAHDLEKRQDLFRKGQLKPLPPRVVTLDNGNQVELAPSRHVGGGSQKDQL</sequence>
<dbReference type="PANTHER" id="PTHR34292">
    <property type="entry name" value="OUTER SPORE WALL PROTEIN LDS1"/>
    <property type="match status" value="1"/>
</dbReference>
<name>A0A8H3D1U3_9AGAM</name>
<feature type="transmembrane region" description="Helical" evidence="1">
    <location>
        <begin position="43"/>
        <end position="65"/>
    </location>
</feature>
<dbReference type="InterPro" id="IPR052786">
    <property type="entry name" value="Spore_wall_assembly"/>
</dbReference>
<feature type="transmembrane region" description="Helical" evidence="1">
    <location>
        <begin position="243"/>
        <end position="263"/>
    </location>
</feature>
<dbReference type="PANTHER" id="PTHR34292:SF2">
    <property type="entry name" value="OUTER SPORE WALL PROTEIN LDS1"/>
    <property type="match status" value="1"/>
</dbReference>
<gene>
    <name evidence="2" type="ORF">RDB_LOCUS125031</name>
</gene>
<protein>
    <submittedName>
        <fullName evidence="2">Uncharacterized protein</fullName>
    </submittedName>
</protein>
<evidence type="ECO:0000313" key="3">
    <source>
        <dbReference type="Proteomes" id="UP000663831"/>
    </source>
</evidence>
<reference evidence="2" key="1">
    <citation type="submission" date="2021-01" db="EMBL/GenBank/DDBJ databases">
        <authorList>
            <person name="Kaushik A."/>
        </authorList>
    </citation>
    <scope>NUCLEOTIDE SEQUENCE</scope>
    <source>
        <strain evidence="2">AG3-1AP</strain>
    </source>
</reference>
<dbReference type="EMBL" id="CAJMWV010004920">
    <property type="protein sequence ID" value="CAE6505921.1"/>
    <property type="molecule type" value="Genomic_DNA"/>
</dbReference>
<keyword evidence="1" id="KW-1133">Transmembrane helix</keyword>
<keyword evidence="1" id="KW-0472">Membrane</keyword>
<dbReference type="Proteomes" id="UP000663831">
    <property type="component" value="Unassembled WGS sequence"/>
</dbReference>